<dbReference type="OrthoDB" id="946068at2759"/>
<accession>Q4TCN9</accession>
<dbReference type="Gene3D" id="2.30.29.30">
    <property type="entry name" value="Pleckstrin-homology domain (PH domain)/Phosphotyrosine-binding domain (PTB)"/>
    <property type="match status" value="1"/>
</dbReference>
<dbReference type="Pfam" id="PF00169">
    <property type="entry name" value="PH"/>
    <property type="match status" value="1"/>
</dbReference>
<dbReference type="GO" id="GO:0043548">
    <property type="term" value="F:phosphatidylinositol 3-kinase binding"/>
    <property type="evidence" value="ECO:0007669"/>
    <property type="project" value="TreeGrafter"/>
</dbReference>
<feature type="non-terminal residue" evidence="3">
    <location>
        <position position="240"/>
    </location>
</feature>
<evidence type="ECO:0000259" key="2">
    <source>
        <dbReference type="PROSITE" id="PS50003"/>
    </source>
</evidence>
<dbReference type="GO" id="GO:0005886">
    <property type="term" value="C:plasma membrane"/>
    <property type="evidence" value="ECO:0007669"/>
    <property type="project" value="TreeGrafter"/>
</dbReference>
<protein>
    <submittedName>
        <fullName evidence="3">Chromosome undetermined SCAF6788, whole genome shotgun sequence</fullName>
    </submittedName>
</protein>
<gene>
    <name evidence="3" type="ORF">GSTENG00003215001</name>
</gene>
<proteinExistence type="predicted"/>
<dbReference type="AlphaFoldDB" id="Q4TCN9"/>
<evidence type="ECO:0000313" key="3">
    <source>
        <dbReference type="EMBL" id="CAF89343.1"/>
    </source>
</evidence>
<dbReference type="KEGG" id="tng:GSTEN00003215G001"/>
<dbReference type="PROSITE" id="PS50003">
    <property type="entry name" value="PH_DOMAIN"/>
    <property type="match status" value="1"/>
</dbReference>
<feature type="region of interest" description="Disordered" evidence="1">
    <location>
        <begin position="52"/>
        <end position="135"/>
    </location>
</feature>
<organism evidence="3">
    <name type="scientific">Tetraodon nigroviridis</name>
    <name type="common">Spotted green pufferfish</name>
    <name type="synonym">Chelonodon nigroviridis</name>
    <dbReference type="NCBI Taxonomy" id="99883"/>
    <lineage>
        <taxon>Eukaryota</taxon>
        <taxon>Metazoa</taxon>
        <taxon>Chordata</taxon>
        <taxon>Craniata</taxon>
        <taxon>Vertebrata</taxon>
        <taxon>Euteleostomi</taxon>
        <taxon>Actinopterygii</taxon>
        <taxon>Neopterygii</taxon>
        <taxon>Teleostei</taxon>
        <taxon>Neoteleostei</taxon>
        <taxon>Acanthomorphata</taxon>
        <taxon>Eupercaria</taxon>
        <taxon>Tetraodontiformes</taxon>
        <taxon>Tetradontoidea</taxon>
        <taxon>Tetraodontidae</taxon>
        <taxon>Tetraodon</taxon>
    </lineage>
</organism>
<dbReference type="EMBL" id="CAAE01006788">
    <property type="protein sequence ID" value="CAF89343.1"/>
    <property type="molecule type" value="Genomic_DNA"/>
</dbReference>
<evidence type="ECO:0000256" key="1">
    <source>
        <dbReference type="SAM" id="MobiDB-lite"/>
    </source>
</evidence>
<reference evidence="3" key="2">
    <citation type="submission" date="2004-02" db="EMBL/GenBank/DDBJ databases">
        <authorList>
            <consortium name="Genoscope"/>
            <consortium name="Whitehead Institute Centre for Genome Research"/>
        </authorList>
    </citation>
    <scope>NUCLEOTIDE SEQUENCE</scope>
</reference>
<dbReference type="GO" id="GO:0005158">
    <property type="term" value="F:insulin receptor binding"/>
    <property type="evidence" value="ECO:0007669"/>
    <property type="project" value="InterPro"/>
</dbReference>
<dbReference type="PANTHER" id="PTHR10614:SF9">
    <property type="entry name" value="INSULIN RECEPTOR SUBSTRATE 1-B ISOFORM X1"/>
    <property type="match status" value="1"/>
</dbReference>
<dbReference type="InterPro" id="IPR011993">
    <property type="entry name" value="PH-like_dom_sf"/>
</dbReference>
<dbReference type="CDD" id="cd01257">
    <property type="entry name" value="PH_IRS"/>
    <property type="match status" value="1"/>
</dbReference>
<dbReference type="InterPro" id="IPR001849">
    <property type="entry name" value="PH_domain"/>
</dbReference>
<dbReference type="InterPro" id="IPR039011">
    <property type="entry name" value="IRS"/>
</dbReference>
<feature type="non-terminal residue" evidence="3">
    <location>
        <position position="1"/>
    </location>
</feature>
<feature type="domain" description="PH" evidence="2">
    <location>
        <begin position="135"/>
        <end position="237"/>
    </location>
</feature>
<dbReference type="FunFam" id="2.30.29.30:FF:000129">
    <property type="entry name" value="Insulin receptor substrate 1"/>
    <property type="match status" value="1"/>
</dbReference>
<dbReference type="GO" id="GO:0005829">
    <property type="term" value="C:cytosol"/>
    <property type="evidence" value="ECO:0007669"/>
    <property type="project" value="TreeGrafter"/>
</dbReference>
<dbReference type="SUPFAM" id="SSF50729">
    <property type="entry name" value="PH domain-like"/>
    <property type="match status" value="1"/>
</dbReference>
<dbReference type="GO" id="GO:0008286">
    <property type="term" value="P:insulin receptor signaling pathway"/>
    <property type="evidence" value="ECO:0007669"/>
    <property type="project" value="InterPro"/>
</dbReference>
<reference evidence="3" key="1">
    <citation type="journal article" date="2004" name="Nature">
        <title>Genome duplication in the teleost fish Tetraodon nigroviridis reveals the early vertebrate proto-karyotype.</title>
        <authorList>
            <person name="Jaillon O."/>
            <person name="Aury J.-M."/>
            <person name="Brunet F."/>
            <person name="Petit J.-L."/>
            <person name="Stange-Thomann N."/>
            <person name="Mauceli E."/>
            <person name="Bouneau L."/>
            <person name="Fischer C."/>
            <person name="Ozouf-Costaz C."/>
            <person name="Bernot A."/>
            <person name="Nicaud S."/>
            <person name="Jaffe D."/>
            <person name="Fisher S."/>
            <person name="Lutfalla G."/>
            <person name="Dossat C."/>
            <person name="Segurens B."/>
            <person name="Dasilva C."/>
            <person name="Salanoubat M."/>
            <person name="Levy M."/>
            <person name="Boudet N."/>
            <person name="Castellano S."/>
            <person name="Anthouard V."/>
            <person name="Jubin C."/>
            <person name="Castelli V."/>
            <person name="Katinka M."/>
            <person name="Vacherie B."/>
            <person name="Biemont C."/>
            <person name="Skalli Z."/>
            <person name="Cattolico L."/>
            <person name="Poulain J."/>
            <person name="De Berardinis V."/>
            <person name="Cruaud C."/>
            <person name="Duprat S."/>
            <person name="Brottier P."/>
            <person name="Coutanceau J.-P."/>
            <person name="Gouzy J."/>
            <person name="Parra G."/>
            <person name="Lardier G."/>
            <person name="Chapple C."/>
            <person name="McKernan K.J."/>
            <person name="McEwan P."/>
            <person name="Bosak S."/>
            <person name="Kellis M."/>
            <person name="Volff J.-N."/>
            <person name="Guigo R."/>
            <person name="Zody M.C."/>
            <person name="Mesirov J."/>
            <person name="Lindblad-Toh K."/>
            <person name="Birren B."/>
            <person name="Nusbaum C."/>
            <person name="Kahn D."/>
            <person name="Robinson-Rechavi M."/>
            <person name="Laudet V."/>
            <person name="Schachter V."/>
            <person name="Quetier F."/>
            <person name="Saurin W."/>
            <person name="Scarpelli C."/>
            <person name="Wincker P."/>
            <person name="Lander E.S."/>
            <person name="Weissenbach J."/>
            <person name="Roest Crollius H."/>
        </authorList>
    </citation>
    <scope>NUCLEOTIDE SEQUENCE [LARGE SCALE GENOMIC DNA]</scope>
</reference>
<dbReference type="PANTHER" id="PTHR10614">
    <property type="entry name" value="INSULIN RECEPTOR SUBSTRATE"/>
    <property type="match status" value="1"/>
</dbReference>
<name>Q4TCN9_TETNG</name>
<dbReference type="SMART" id="SM00233">
    <property type="entry name" value="PH"/>
    <property type="match status" value="1"/>
</dbReference>
<sequence length="240" mass="26453">QRNWECVSRDGLSSPRSAVNWIRWEHWPRHGSSSGIVGGAPRRAAPHVLARASLGKLGRPGPSDSTGEHAKKKPRLGSVRRCEPRLPGPTSASRERGRAAESGDVGVPPVKTSTESTHAGIGEAMESPAASTGEDVRRSGYLRNRKSMHRRYFVLRAASERGPARLEYYESEKKFRGKAPVPKKAVALETCFNINKRADSKNKHMIVLYTRAESLALAAESEADQDDWFQALVELQCKSK</sequence>